<evidence type="ECO:0000313" key="2">
    <source>
        <dbReference type="Proteomes" id="UP000199501"/>
    </source>
</evidence>
<evidence type="ECO:0000313" key="1">
    <source>
        <dbReference type="EMBL" id="SDD31565.1"/>
    </source>
</evidence>
<sequence length="85" mass="9291">MRRKLSAMTTALVLVALSALVIYGLDRNHAPTQPRYRPVGSSDVEDRDLARVAAEVRTARPVVGDRRAVVSARRGARVRPASAIR</sequence>
<proteinExistence type="predicted"/>
<name>A0A1G6TTB0_9PSEU</name>
<organism evidence="1 2">
    <name type="scientific">Actinokineospora iranica</name>
    <dbReference type="NCBI Taxonomy" id="1271860"/>
    <lineage>
        <taxon>Bacteria</taxon>
        <taxon>Bacillati</taxon>
        <taxon>Actinomycetota</taxon>
        <taxon>Actinomycetes</taxon>
        <taxon>Pseudonocardiales</taxon>
        <taxon>Pseudonocardiaceae</taxon>
        <taxon>Actinokineospora</taxon>
    </lineage>
</organism>
<dbReference type="Proteomes" id="UP000199501">
    <property type="component" value="Unassembled WGS sequence"/>
</dbReference>
<reference evidence="2" key="1">
    <citation type="submission" date="2016-10" db="EMBL/GenBank/DDBJ databases">
        <authorList>
            <person name="Varghese N."/>
            <person name="Submissions S."/>
        </authorList>
    </citation>
    <scope>NUCLEOTIDE SEQUENCE [LARGE SCALE GENOMIC DNA]</scope>
    <source>
        <strain evidence="2">IBRC-M 10403</strain>
    </source>
</reference>
<keyword evidence="2" id="KW-1185">Reference proteome</keyword>
<dbReference type="STRING" id="1271860.SAMN05216174_109275"/>
<dbReference type="AlphaFoldDB" id="A0A1G6TTB0"/>
<accession>A0A1G6TTB0</accession>
<protein>
    <submittedName>
        <fullName evidence="1">Uncharacterized protein</fullName>
    </submittedName>
</protein>
<dbReference type="EMBL" id="FMZZ01000009">
    <property type="protein sequence ID" value="SDD31565.1"/>
    <property type="molecule type" value="Genomic_DNA"/>
</dbReference>
<gene>
    <name evidence="1" type="ORF">SAMN05216174_109275</name>
</gene>